<evidence type="ECO:0000313" key="5">
    <source>
        <dbReference type="Proteomes" id="UP001217754"/>
    </source>
</evidence>
<reference evidence="4" key="1">
    <citation type="submission" date="2023-03" db="EMBL/GenBank/DDBJ databases">
        <title>Mating type loci evolution in Malassezia.</title>
        <authorList>
            <person name="Coelho M.A."/>
        </authorList>
    </citation>
    <scope>NUCLEOTIDE SEQUENCE</scope>
    <source>
        <strain evidence="4">CBS 9431</strain>
    </source>
</reference>
<dbReference type="InterPro" id="IPR000571">
    <property type="entry name" value="Znf_CCCH"/>
</dbReference>
<gene>
    <name evidence="4" type="ORF">MJAP1_000758</name>
</gene>
<feature type="compositionally biased region" description="Low complexity" evidence="2">
    <location>
        <begin position="217"/>
        <end position="236"/>
    </location>
</feature>
<name>A0AAF0F0Y2_9BASI</name>
<keyword evidence="1" id="KW-0479">Metal-binding</keyword>
<evidence type="ECO:0000259" key="3">
    <source>
        <dbReference type="PROSITE" id="PS50103"/>
    </source>
</evidence>
<feature type="compositionally biased region" description="Polar residues" evidence="2">
    <location>
        <begin position="475"/>
        <end position="484"/>
    </location>
</feature>
<feature type="compositionally biased region" description="Polar residues" evidence="2">
    <location>
        <begin position="73"/>
        <end position="84"/>
    </location>
</feature>
<dbReference type="SMART" id="SM00356">
    <property type="entry name" value="ZnF_C3H1"/>
    <property type="match status" value="2"/>
</dbReference>
<dbReference type="AlphaFoldDB" id="A0AAF0F0Y2"/>
<dbReference type="GO" id="GO:0008270">
    <property type="term" value="F:zinc ion binding"/>
    <property type="evidence" value="ECO:0007669"/>
    <property type="project" value="UniProtKB-KW"/>
</dbReference>
<feature type="region of interest" description="Disordered" evidence="2">
    <location>
        <begin position="172"/>
        <end position="198"/>
    </location>
</feature>
<keyword evidence="1" id="KW-0862">Zinc</keyword>
<feature type="region of interest" description="Disordered" evidence="2">
    <location>
        <begin position="66"/>
        <end position="91"/>
    </location>
</feature>
<dbReference type="Pfam" id="PF14608">
    <property type="entry name" value="zf-CCCH_2"/>
    <property type="match status" value="1"/>
</dbReference>
<evidence type="ECO:0000256" key="2">
    <source>
        <dbReference type="SAM" id="MobiDB-lite"/>
    </source>
</evidence>
<dbReference type="EMBL" id="CP119958">
    <property type="protein sequence ID" value="WFD37811.1"/>
    <property type="molecule type" value="Genomic_DNA"/>
</dbReference>
<protein>
    <recommendedName>
        <fullName evidence="3">C3H1-type domain-containing protein</fullName>
    </recommendedName>
</protein>
<feature type="compositionally biased region" description="Polar residues" evidence="2">
    <location>
        <begin position="327"/>
        <end position="338"/>
    </location>
</feature>
<feature type="zinc finger region" description="C3H1-type" evidence="1">
    <location>
        <begin position="260"/>
        <end position="287"/>
    </location>
</feature>
<keyword evidence="5" id="KW-1185">Reference proteome</keyword>
<feature type="compositionally biased region" description="Polar residues" evidence="2">
    <location>
        <begin position="452"/>
        <end position="467"/>
    </location>
</feature>
<evidence type="ECO:0000313" key="4">
    <source>
        <dbReference type="EMBL" id="WFD37811.1"/>
    </source>
</evidence>
<feature type="compositionally biased region" description="Polar residues" evidence="2">
    <location>
        <begin position="238"/>
        <end position="263"/>
    </location>
</feature>
<feature type="region of interest" description="Disordered" evidence="2">
    <location>
        <begin position="212"/>
        <end position="265"/>
    </location>
</feature>
<feature type="compositionally biased region" description="Low complexity" evidence="2">
    <location>
        <begin position="304"/>
        <end position="325"/>
    </location>
</feature>
<dbReference type="Proteomes" id="UP001217754">
    <property type="component" value="Chromosome 1"/>
</dbReference>
<dbReference type="GeneID" id="85224407"/>
<sequence length="484" mass="50110">MTTEFFQASQQGDVAVVRQHLEQNPALAGARDADPRVAQALVSPSDTNAEALAILREAALHADTRLANGDSPKPTQQSESQDGANANLPPPEVARMIPCRFFPNCRYGDRCLFQHPTGQMMAPPQGGQPMFFPGPSGMPFSGPGPYGVPPPPFVDMNHPMFPMHYGANGMPFYPQQPMPAPDAATESGDDKAAPQTADVPTDADVDALANSMDTLGSAPDSDNAASASATRATRNSSKNKNAKTTRNDSTNASQRGRTNNGSRPSCAFFARSACRYANDCRFPHILPDGTDARTLPNEDGKTKAAPPRRAQSSAAADRATDAPDSPNAASGQGKKTSQARNARASSANSARGKGARRGAAPTHAGRKTVQRVPNSDEFPALPGGARPESSDATPNESDAEAKPATKANFSAILSAPAPPKAPKAKSPEREEAPAPAAEAPAAEAPAAEAPATPSQENNVPAPSSPSSRDFAAVAASSQPNAVSA</sequence>
<feature type="domain" description="C3H1-type" evidence="3">
    <location>
        <begin position="94"/>
        <end position="118"/>
    </location>
</feature>
<dbReference type="RefSeq" id="XP_060120708.1">
    <property type="nucleotide sequence ID" value="XM_060264725.1"/>
</dbReference>
<proteinExistence type="predicted"/>
<feature type="compositionally biased region" description="Low complexity" evidence="2">
    <location>
        <begin position="339"/>
        <end position="360"/>
    </location>
</feature>
<organism evidence="4 5">
    <name type="scientific">Malassezia japonica</name>
    <dbReference type="NCBI Taxonomy" id="223818"/>
    <lineage>
        <taxon>Eukaryota</taxon>
        <taxon>Fungi</taxon>
        <taxon>Dikarya</taxon>
        <taxon>Basidiomycota</taxon>
        <taxon>Ustilaginomycotina</taxon>
        <taxon>Malasseziomycetes</taxon>
        <taxon>Malasseziales</taxon>
        <taxon>Malasseziaceae</taxon>
        <taxon>Malassezia</taxon>
    </lineage>
</organism>
<keyword evidence="1" id="KW-0863">Zinc-finger</keyword>
<feature type="compositionally biased region" description="Low complexity" evidence="2">
    <location>
        <begin position="433"/>
        <end position="451"/>
    </location>
</feature>
<feature type="zinc finger region" description="C3H1-type" evidence="1">
    <location>
        <begin position="94"/>
        <end position="118"/>
    </location>
</feature>
<evidence type="ECO:0000256" key="1">
    <source>
        <dbReference type="PROSITE-ProRule" id="PRU00723"/>
    </source>
</evidence>
<accession>A0AAF0F0Y2</accession>
<dbReference type="PROSITE" id="PS50103">
    <property type="entry name" value="ZF_C3H1"/>
    <property type="match status" value="2"/>
</dbReference>
<feature type="domain" description="C3H1-type" evidence="3">
    <location>
        <begin position="260"/>
        <end position="287"/>
    </location>
</feature>
<feature type="region of interest" description="Disordered" evidence="2">
    <location>
        <begin position="283"/>
        <end position="484"/>
    </location>
</feature>